<feature type="transmembrane region" description="Helical" evidence="8">
    <location>
        <begin position="307"/>
        <end position="334"/>
    </location>
</feature>
<dbReference type="CDD" id="cd06261">
    <property type="entry name" value="TM_PBP2"/>
    <property type="match status" value="2"/>
</dbReference>
<evidence type="ECO:0000256" key="3">
    <source>
        <dbReference type="ARBA" id="ARBA00022475"/>
    </source>
</evidence>
<gene>
    <name evidence="10" type="ORF">A3840_06445</name>
</gene>
<dbReference type="PANTHER" id="PTHR43357">
    <property type="entry name" value="INNER MEMBRANE ABC TRANSPORTER PERMEASE PROTEIN YDCV"/>
    <property type="match status" value="1"/>
</dbReference>
<feature type="transmembrane region" description="Helical" evidence="8">
    <location>
        <begin position="200"/>
        <end position="225"/>
    </location>
</feature>
<dbReference type="AlphaFoldDB" id="A0A178I030"/>
<dbReference type="InterPro" id="IPR035906">
    <property type="entry name" value="MetI-like_sf"/>
</dbReference>
<dbReference type="OrthoDB" id="27542at2"/>
<feature type="domain" description="ABC transmembrane type-1" evidence="9">
    <location>
        <begin position="70"/>
        <end position="277"/>
    </location>
</feature>
<feature type="transmembrane region" description="Helical" evidence="8">
    <location>
        <begin position="411"/>
        <end position="436"/>
    </location>
</feature>
<keyword evidence="6 8" id="KW-1133">Transmembrane helix</keyword>
<evidence type="ECO:0000256" key="2">
    <source>
        <dbReference type="ARBA" id="ARBA00022448"/>
    </source>
</evidence>
<proteinExistence type="inferred from homology"/>
<name>A0A178I030_9HYPH</name>
<feature type="transmembrane region" description="Helical" evidence="8">
    <location>
        <begin position="151"/>
        <end position="179"/>
    </location>
</feature>
<dbReference type="Gene3D" id="1.10.3720.10">
    <property type="entry name" value="MetI-like"/>
    <property type="match status" value="2"/>
</dbReference>
<reference evidence="10 11" key="1">
    <citation type="submission" date="2016-03" db="EMBL/GenBank/DDBJ databases">
        <title>Genome sequencing of Devosia sp. S37.</title>
        <authorList>
            <person name="Mohd Nor M."/>
        </authorList>
    </citation>
    <scope>NUCLEOTIDE SEQUENCE [LARGE SCALE GENOMIC DNA]</scope>
    <source>
        <strain evidence="10 11">S37</strain>
    </source>
</reference>
<feature type="transmembrane region" description="Helical" evidence="8">
    <location>
        <begin position="376"/>
        <end position="399"/>
    </location>
</feature>
<evidence type="ECO:0000256" key="7">
    <source>
        <dbReference type="ARBA" id="ARBA00023136"/>
    </source>
</evidence>
<evidence type="ECO:0000259" key="9">
    <source>
        <dbReference type="PROSITE" id="PS50928"/>
    </source>
</evidence>
<keyword evidence="3" id="KW-1003">Cell membrane</keyword>
<dbReference type="PANTHER" id="PTHR43357:SF3">
    <property type="entry name" value="FE(3+)-TRANSPORT SYSTEM PERMEASE PROTEIN FBPB 2"/>
    <property type="match status" value="1"/>
</dbReference>
<dbReference type="GO" id="GO:0055085">
    <property type="term" value="P:transmembrane transport"/>
    <property type="evidence" value="ECO:0007669"/>
    <property type="project" value="InterPro"/>
</dbReference>
<feature type="transmembrane region" description="Helical" evidence="8">
    <location>
        <begin position="20"/>
        <end position="42"/>
    </location>
</feature>
<evidence type="ECO:0000256" key="8">
    <source>
        <dbReference type="RuleBase" id="RU363032"/>
    </source>
</evidence>
<dbReference type="EMBL" id="LVVY01000071">
    <property type="protein sequence ID" value="OAM78349.1"/>
    <property type="molecule type" value="Genomic_DNA"/>
</dbReference>
<dbReference type="Proteomes" id="UP000078389">
    <property type="component" value="Unassembled WGS sequence"/>
</dbReference>
<evidence type="ECO:0000313" key="10">
    <source>
        <dbReference type="EMBL" id="OAM78349.1"/>
    </source>
</evidence>
<accession>A0A178I030</accession>
<keyword evidence="4" id="KW-0997">Cell inner membrane</keyword>
<dbReference type="STRING" id="1770058.A3840_06445"/>
<dbReference type="GO" id="GO:0005886">
    <property type="term" value="C:plasma membrane"/>
    <property type="evidence" value="ECO:0007669"/>
    <property type="project" value="UniProtKB-SubCell"/>
</dbReference>
<comment type="subcellular location">
    <subcellularLocation>
        <location evidence="1">Cell inner membrane</location>
        <topology evidence="1">Multi-pass membrane protein</topology>
    </subcellularLocation>
    <subcellularLocation>
        <location evidence="8">Cell membrane</location>
        <topology evidence="8">Multi-pass membrane protein</topology>
    </subcellularLocation>
</comment>
<feature type="transmembrane region" description="Helical" evidence="8">
    <location>
        <begin position="442"/>
        <end position="460"/>
    </location>
</feature>
<keyword evidence="7 8" id="KW-0472">Membrane</keyword>
<dbReference type="InterPro" id="IPR000515">
    <property type="entry name" value="MetI-like"/>
</dbReference>
<comment type="similarity">
    <text evidence="8">Belongs to the binding-protein-dependent transport system permease family.</text>
</comment>
<dbReference type="SUPFAM" id="SSF161098">
    <property type="entry name" value="MetI-like"/>
    <property type="match status" value="2"/>
</dbReference>
<keyword evidence="5 8" id="KW-0812">Transmembrane</keyword>
<dbReference type="PROSITE" id="PS50928">
    <property type="entry name" value="ABC_TM1"/>
    <property type="match status" value="2"/>
</dbReference>
<protein>
    <submittedName>
        <fullName evidence="10">ABC transporter permease</fullName>
    </submittedName>
</protein>
<evidence type="ECO:0000256" key="6">
    <source>
        <dbReference type="ARBA" id="ARBA00022989"/>
    </source>
</evidence>
<sequence>MSLVSTRGAARPLRIDGKLVLKLVVLAILGVLVAAPLLRILFETLSPGAIVAWSDVTSGRLARNLLWVPLGNTLILGVGVACGCVLIGGFLAWLVVMTDVPFRRTIGLMATLPFMIPSFATALAWGSLFRNGRVGGQTGFLEGLGLSIPDWLSWGMVPTLIVLIAHYYSLAFTVIAAALATVNSDLVEAAQMAGARRGRILMGIVLPVALPAVVAGASLTFAGAVSNFAAPALLGLPVRMQTMATRLYGLIEVGQTARGYVIAILLIAVSALFLWLGNKVISGRRSYATITGKGGRAKRFTLGNARLPLFAVAALICLATTIVPVLILIASSLAPSSSALFSNWTLHYWTGASNPSIAQGQAGIFSNPFIVSATGLTMGLGVAVAITTTLIGLIVAFVLARDGKGPLAGIINQVSFLPLLVPGIAFGAAYIALFGAPIGPFPALYGTFALLLIAGTAYLLPFSVQTGRAVIQQVSGDLDESARMTGAGFLRRLAAITVPLASRGLAAGGLIVFVKIMRDLSLVVLLFTPTMPVLSVLAYRYASEGFTQFANAITVVILVISIAATLLANQLQAKSQPWLKS</sequence>
<organism evidence="10 11">
    <name type="scientific">Devosia elaeis</name>
    <dbReference type="NCBI Taxonomy" id="1770058"/>
    <lineage>
        <taxon>Bacteria</taxon>
        <taxon>Pseudomonadati</taxon>
        <taxon>Pseudomonadota</taxon>
        <taxon>Alphaproteobacteria</taxon>
        <taxon>Hyphomicrobiales</taxon>
        <taxon>Devosiaceae</taxon>
        <taxon>Devosia</taxon>
    </lineage>
</organism>
<feature type="transmembrane region" description="Helical" evidence="8">
    <location>
        <begin position="74"/>
        <end position="96"/>
    </location>
</feature>
<dbReference type="RefSeq" id="WP_067453644.1">
    <property type="nucleotide sequence ID" value="NZ_LVVY01000071.1"/>
</dbReference>
<evidence type="ECO:0000256" key="5">
    <source>
        <dbReference type="ARBA" id="ARBA00022692"/>
    </source>
</evidence>
<evidence type="ECO:0000313" key="11">
    <source>
        <dbReference type="Proteomes" id="UP000078389"/>
    </source>
</evidence>
<evidence type="ECO:0000256" key="4">
    <source>
        <dbReference type="ARBA" id="ARBA00022519"/>
    </source>
</evidence>
<comment type="caution">
    <text evidence="10">The sequence shown here is derived from an EMBL/GenBank/DDBJ whole genome shotgun (WGS) entry which is preliminary data.</text>
</comment>
<feature type="transmembrane region" description="Helical" evidence="8">
    <location>
        <begin position="257"/>
        <end position="276"/>
    </location>
</feature>
<feature type="transmembrane region" description="Helical" evidence="8">
    <location>
        <begin position="549"/>
        <end position="568"/>
    </location>
</feature>
<feature type="transmembrane region" description="Helical" evidence="8">
    <location>
        <begin position="108"/>
        <end position="128"/>
    </location>
</feature>
<dbReference type="Pfam" id="PF00528">
    <property type="entry name" value="BPD_transp_1"/>
    <property type="match status" value="2"/>
</dbReference>
<feature type="transmembrane region" description="Helical" evidence="8">
    <location>
        <begin position="520"/>
        <end position="542"/>
    </location>
</feature>
<feature type="domain" description="ABC transmembrane type-1" evidence="9">
    <location>
        <begin position="374"/>
        <end position="568"/>
    </location>
</feature>
<keyword evidence="2 8" id="KW-0813">Transport</keyword>
<evidence type="ECO:0000256" key="1">
    <source>
        <dbReference type="ARBA" id="ARBA00004429"/>
    </source>
</evidence>
<keyword evidence="11" id="KW-1185">Reference proteome</keyword>